<reference evidence="5 6" key="1">
    <citation type="submission" date="2017-09" db="EMBL/GenBank/DDBJ databases">
        <title>Bacterial strain isolated from the female urinary microbiota.</title>
        <authorList>
            <person name="Thomas-White K."/>
            <person name="Kumar N."/>
            <person name="Forster S."/>
            <person name="Putonti C."/>
            <person name="Lawley T."/>
            <person name="Wolfe A.J."/>
        </authorList>
    </citation>
    <scope>NUCLEOTIDE SEQUENCE [LARGE SCALE GENOMIC DNA]</scope>
    <source>
        <strain evidence="5 6">UMB0852</strain>
    </source>
</reference>
<dbReference type="InterPro" id="IPR001537">
    <property type="entry name" value="SpoU_MeTrfase"/>
</dbReference>
<comment type="caution">
    <text evidence="5">The sequence shown here is derived from an EMBL/GenBank/DDBJ whole genome shotgun (WGS) entry which is preliminary data.</text>
</comment>
<dbReference type="Pfam" id="PF22435">
    <property type="entry name" value="MRM3-like_sub_bind"/>
    <property type="match status" value="1"/>
</dbReference>
<dbReference type="OrthoDB" id="9794400at2"/>
<evidence type="ECO:0000259" key="4">
    <source>
        <dbReference type="SMART" id="SM00967"/>
    </source>
</evidence>
<keyword evidence="6" id="KW-1185">Reference proteome</keyword>
<dbReference type="STRING" id="84521.SAMN04487994_10133"/>
<dbReference type="GO" id="GO:0032259">
    <property type="term" value="P:methylation"/>
    <property type="evidence" value="ECO:0007669"/>
    <property type="project" value="UniProtKB-KW"/>
</dbReference>
<dbReference type="GO" id="GO:0005737">
    <property type="term" value="C:cytoplasm"/>
    <property type="evidence" value="ECO:0007669"/>
    <property type="project" value="UniProtKB-ARBA"/>
</dbReference>
<dbReference type="PANTHER" id="PTHR43191:SF2">
    <property type="entry name" value="RRNA METHYLTRANSFERASE 3, MITOCHONDRIAL"/>
    <property type="match status" value="1"/>
</dbReference>
<dbReference type="EMBL" id="PNHE01000037">
    <property type="protein sequence ID" value="PMC57890.1"/>
    <property type="molecule type" value="Genomic_DNA"/>
</dbReference>
<accession>A0A2N6SLG0</accession>
<organism evidence="5 6">
    <name type="scientific">Dolosicoccus paucivorans</name>
    <dbReference type="NCBI Taxonomy" id="84521"/>
    <lineage>
        <taxon>Bacteria</taxon>
        <taxon>Bacillati</taxon>
        <taxon>Bacillota</taxon>
        <taxon>Bacilli</taxon>
        <taxon>Lactobacillales</taxon>
        <taxon>Aerococcaceae</taxon>
        <taxon>Dolosicoccus</taxon>
    </lineage>
</organism>
<comment type="similarity">
    <text evidence="1">Belongs to the class IV-like SAM-binding methyltransferase superfamily. RNA methyltransferase TrmH family.</text>
</comment>
<dbReference type="InterPro" id="IPR029064">
    <property type="entry name" value="Ribosomal_eL30-like_sf"/>
</dbReference>
<dbReference type="GO" id="GO:0003723">
    <property type="term" value="F:RNA binding"/>
    <property type="evidence" value="ECO:0007669"/>
    <property type="project" value="InterPro"/>
</dbReference>
<dbReference type="CDD" id="cd18095">
    <property type="entry name" value="SpoU-like_rRNA-MTase"/>
    <property type="match status" value="1"/>
</dbReference>
<gene>
    <name evidence="5" type="ORF">CJ205_07285</name>
</gene>
<dbReference type="Gene3D" id="3.40.1280.10">
    <property type="match status" value="1"/>
</dbReference>
<dbReference type="InterPro" id="IPR013123">
    <property type="entry name" value="SpoU_subst-bd"/>
</dbReference>
<dbReference type="SMART" id="SM00967">
    <property type="entry name" value="SpoU_sub_bind"/>
    <property type="match status" value="1"/>
</dbReference>
<dbReference type="Proteomes" id="UP000235682">
    <property type="component" value="Unassembled WGS sequence"/>
</dbReference>
<dbReference type="Pfam" id="PF00588">
    <property type="entry name" value="SpoU_methylase"/>
    <property type="match status" value="1"/>
</dbReference>
<dbReference type="InterPro" id="IPR053888">
    <property type="entry name" value="MRM3-like_sub_bind"/>
</dbReference>
<dbReference type="InterPro" id="IPR051259">
    <property type="entry name" value="rRNA_Methyltransferase"/>
</dbReference>
<proteinExistence type="inferred from homology"/>
<feature type="domain" description="RNA 2-O ribose methyltransferase substrate binding" evidence="4">
    <location>
        <begin position="33"/>
        <end position="104"/>
    </location>
</feature>
<protein>
    <submittedName>
        <fullName evidence="5">RNA methyltransferase</fullName>
    </submittedName>
</protein>
<dbReference type="GO" id="GO:0008173">
    <property type="term" value="F:RNA methyltransferase activity"/>
    <property type="evidence" value="ECO:0007669"/>
    <property type="project" value="InterPro"/>
</dbReference>
<dbReference type="InterPro" id="IPR029026">
    <property type="entry name" value="tRNA_m1G_MTases_N"/>
</dbReference>
<dbReference type="AlphaFoldDB" id="A0A2N6SLG0"/>
<evidence type="ECO:0000313" key="6">
    <source>
        <dbReference type="Proteomes" id="UP000235682"/>
    </source>
</evidence>
<evidence type="ECO:0000256" key="2">
    <source>
        <dbReference type="ARBA" id="ARBA00022603"/>
    </source>
</evidence>
<evidence type="ECO:0000313" key="5">
    <source>
        <dbReference type="EMBL" id="PMC57890.1"/>
    </source>
</evidence>
<dbReference type="GO" id="GO:0006396">
    <property type="term" value="P:RNA processing"/>
    <property type="evidence" value="ECO:0007669"/>
    <property type="project" value="InterPro"/>
</dbReference>
<dbReference type="Gene3D" id="3.30.1330.30">
    <property type="match status" value="1"/>
</dbReference>
<keyword evidence="3 5" id="KW-0808">Transferase</keyword>
<keyword evidence="2 5" id="KW-0489">Methyltransferase</keyword>
<evidence type="ECO:0000256" key="3">
    <source>
        <dbReference type="ARBA" id="ARBA00022679"/>
    </source>
</evidence>
<sequence>MMIQLIQSSQNKQFKDWKKLLQTRGRKKQQRYLVEGIHLVQEALKTNQSLDGILVTEDFLKHNEVDLKEIQQSIYQLPSSLFNELAQTKTPQGIIAVVNDRPLKQPEQWTGRLLLIDAVQDPGNLGTMIRTAHGAGYDGVILGKGTVDYLNDKVIRSTQGSVWHIPIYEADLDTVISDLKKQKHPVYATALNQQAVSYAQVGYPSSFGIIVGNEGQGVCTELINQATQSIYIPMPGQAESLNVAVATGILLFHSVIKD</sequence>
<dbReference type="SUPFAM" id="SSF75217">
    <property type="entry name" value="alpha/beta knot"/>
    <property type="match status" value="1"/>
</dbReference>
<name>A0A2N6SLG0_9LACT</name>
<dbReference type="PANTHER" id="PTHR43191">
    <property type="entry name" value="RRNA METHYLTRANSFERASE 3"/>
    <property type="match status" value="1"/>
</dbReference>
<dbReference type="SUPFAM" id="SSF55315">
    <property type="entry name" value="L30e-like"/>
    <property type="match status" value="1"/>
</dbReference>
<dbReference type="InterPro" id="IPR029028">
    <property type="entry name" value="Alpha/beta_knot_MTases"/>
</dbReference>
<evidence type="ECO:0000256" key="1">
    <source>
        <dbReference type="ARBA" id="ARBA00007228"/>
    </source>
</evidence>